<reference evidence="3" key="1">
    <citation type="journal article" date="2014" name="Nat. Genet.">
        <title>Genome of the human hookworm Necator americanus.</title>
        <authorList>
            <person name="Tang Y.T."/>
            <person name="Gao X."/>
            <person name="Rosa B.A."/>
            <person name="Abubucker S."/>
            <person name="Hallsworth-Pepin K."/>
            <person name="Martin J."/>
            <person name="Tyagi R."/>
            <person name="Heizer E."/>
            <person name="Zhang X."/>
            <person name="Bhonagiri-Palsikar V."/>
            <person name="Minx P."/>
            <person name="Warren W.C."/>
            <person name="Wang Q."/>
            <person name="Zhan B."/>
            <person name="Hotez P.J."/>
            <person name="Sternberg P.W."/>
            <person name="Dougall A."/>
            <person name="Gaze S.T."/>
            <person name="Mulvenna J."/>
            <person name="Sotillo J."/>
            <person name="Ranganathan S."/>
            <person name="Rabelo E.M."/>
            <person name="Wilson R.K."/>
            <person name="Felgner P.L."/>
            <person name="Bethony J."/>
            <person name="Hawdon J.M."/>
            <person name="Gasser R.B."/>
            <person name="Loukas A."/>
            <person name="Mitreva M."/>
        </authorList>
    </citation>
    <scope>NUCLEOTIDE SEQUENCE [LARGE SCALE GENOMIC DNA]</scope>
</reference>
<name>W2SXV6_NECAM</name>
<evidence type="ECO:0000313" key="3">
    <source>
        <dbReference type="Proteomes" id="UP000053676"/>
    </source>
</evidence>
<dbReference type="EMBL" id="KI660365">
    <property type="protein sequence ID" value="ETN74358.1"/>
    <property type="molecule type" value="Genomic_DNA"/>
</dbReference>
<evidence type="ECO:0000256" key="1">
    <source>
        <dbReference type="SAM" id="MobiDB-lite"/>
    </source>
</evidence>
<dbReference type="KEGG" id="nai:NECAME_04037"/>
<accession>W2SXV6</accession>
<evidence type="ECO:0000313" key="2">
    <source>
        <dbReference type="EMBL" id="ETN74358.1"/>
    </source>
</evidence>
<keyword evidence="3" id="KW-1185">Reference proteome</keyword>
<sequence>MFKRKCCSYSSTLEQKQGERCKGNAWGQHRFPNPMLPRKRSGGPRVMPRSEVNTELKAHRP</sequence>
<organism evidence="2 3">
    <name type="scientific">Necator americanus</name>
    <name type="common">Human hookworm</name>
    <dbReference type="NCBI Taxonomy" id="51031"/>
    <lineage>
        <taxon>Eukaryota</taxon>
        <taxon>Metazoa</taxon>
        <taxon>Ecdysozoa</taxon>
        <taxon>Nematoda</taxon>
        <taxon>Chromadorea</taxon>
        <taxon>Rhabditida</taxon>
        <taxon>Rhabditina</taxon>
        <taxon>Rhabditomorpha</taxon>
        <taxon>Strongyloidea</taxon>
        <taxon>Ancylostomatidae</taxon>
        <taxon>Bunostominae</taxon>
        <taxon>Necator</taxon>
    </lineage>
</organism>
<dbReference type="Proteomes" id="UP000053676">
    <property type="component" value="Unassembled WGS sequence"/>
</dbReference>
<feature type="compositionally biased region" description="Basic and acidic residues" evidence="1">
    <location>
        <begin position="52"/>
        <end position="61"/>
    </location>
</feature>
<gene>
    <name evidence="2" type="ORF">NECAME_04037</name>
</gene>
<protein>
    <submittedName>
        <fullName evidence="2">Uncharacterized protein</fullName>
    </submittedName>
</protein>
<dbReference type="AlphaFoldDB" id="W2SXV6"/>
<feature type="region of interest" description="Disordered" evidence="1">
    <location>
        <begin position="24"/>
        <end position="61"/>
    </location>
</feature>
<proteinExistence type="predicted"/>